<reference evidence="1" key="1">
    <citation type="submission" date="2021-02" db="EMBL/GenBank/DDBJ databases">
        <authorList>
            <person name="Dougan E. K."/>
            <person name="Rhodes N."/>
            <person name="Thang M."/>
            <person name="Chan C."/>
        </authorList>
    </citation>
    <scope>NUCLEOTIDE SEQUENCE</scope>
</reference>
<gene>
    <name evidence="1" type="ORF">SNAT2548_LOCUS22673</name>
</gene>
<evidence type="ECO:0000313" key="1">
    <source>
        <dbReference type="EMBL" id="CAE7416978.1"/>
    </source>
</evidence>
<dbReference type="Gene3D" id="3.40.50.720">
    <property type="entry name" value="NAD(P)-binding Rossmann-like Domain"/>
    <property type="match status" value="1"/>
</dbReference>
<name>A0A812R297_9DINO</name>
<dbReference type="InterPro" id="IPR036291">
    <property type="entry name" value="NAD(P)-bd_dom_sf"/>
</dbReference>
<dbReference type="EMBL" id="CAJNDS010002296">
    <property type="protein sequence ID" value="CAE7416978.1"/>
    <property type="molecule type" value="Genomic_DNA"/>
</dbReference>
<dbReference type="CDD" id="cd02325">
    <property type="entry name" value="R3H"/>
    <property type="match status" value="1"/>
</dbReference>
<proteinExistence type="predicted"/>
<keyword evidence="2" id="KW-1185">Reference proteome</keyword>
<dbReference type="SUPFAM" id="SSF51735">
    <property type="entry name" value="NAD(P)-binding Rossmann-fold domains"/>
    <property type="match status" value="1"/>
</dbReference>
<dbReference type="Proteomes" id="UP000604046">
    <property type="component" value="Unassembled WGS sequence"/>
</dbReference>
<sequence length="141" mass="15307">MAPIADRGLLGWKVDVVGVVDTCPNPSYLSLTGCSSGVVGASLAYHYGQVLGIPAQARHGPSCIFAWHMVVTDTVHGEFKHDVCSSQHELIVNGHKIKAWASDDLLEFPLMSSPRRKEAQNLAEQYPGVKVKSFGFGPDRF</sequence>
<evidence type="ECO:0000313" key="2">
    <source>
        <dbReference type="Proteomes" id="UP000604046"/>
    </source>
</evidence>
<accession>A0A812R297</accession>
<dbReference type="AlphaFoldDB" id="A0A812R297"/>
<dbReference type="PROSITE" id="PS51257">
    <property type="entry name" value="PROKAR_LIPOPROTEIN"/>
    <property type="match status" value="1"/>
</dbReference>
<comment type="caution">
    <text evidence="1">The sequence shown here is derived from an EMBL/GenBank/DDBJ whole genome shotgun (WGS) entry which is preliminary data.</text>
</comment>
<organism evidence="1 2">
    <name type="scientific">Symbiodinium natans</name>
    <dbReference type="NCBI Taxonomy" id="878477"/>
    <lineage>
        <taxon>Eukaryota</taxon>
        <taxon>Sar</taxon>
        <taxon>Alveolata</taxon>
        <taxon>Dinophyceae</taxon>
        <taxon>Suessiales</taxon>
        <taxon>Symbiodiniaceae</taxon>
        <taxon>Symbiodinium</taxon>
    </lineage>
</organism>
<protein>
    <submittedName>
        <fullName evidence="1">Uncharacterized protein</fullName>
    </submittedName>
</protein>